<accession>A0ABD0PV74</accession>
<evidence type="ECO:0000256" key="2">
    <source>
        <dbReference type="ARBA" id="ARBA00022737"/>
    </source>
</evidence>
<protein>
    <recommendedName>
        <fullName evidence="3">Attractin/MKLN-like beta-propeller domain-containing protein</fullName>
    </recommendedName>
</protein>
<feature type="non-terminal residue" evidence="4">
    <location>
        <position position="1"/>
    </location>
</feature>
<reference evidence="4 5" key="1">
    <citation type="submission" date="2024-05" db="EMBL/GenBank/DDBJ databases">
        <title>Genome sequencing and assembly of Indian major carp, Cirrhinus mrigala (Hamilton, 1822).</title>
        <authorList>
            <person name="Mohindra V."/>
            <person name="Chowdhury L.M."/>
            <person name="Lal K."/>
            <person name="Jena J.K."/>
        </authorList>
    </citation>
    <scope>NUCLEOTIDE SEQUENCE [LARGE SCALE GENOMIC DNA]</scope>
    <source>
        <strain evidence="4">CM1030</strain>
        <tissue evidence="4">Blood</tissue>
    </source>
</reference>
<feature type="domain" description="Attractin/MKLN-like beta-propeller" evidence="3">
    <location>
        <begin position="2"/>
        <end position="51"/>
    </location>
</feature>
<dbReference type="InterPro" id="IPR056737">
    <property type="entry name" value="Beta-prop_ATRN-MKLN-like"/>
</dbReference>
<dbReference type="SUPFAM" id="SSF117281">
    <property type="entry name" value="Kelch motif"/>
    <property type="match status" value="1"/>
</dbReference>
<keyword evidence="1" id="KW-0880">Kelch repeat</keyword>
<keyword evidence="2" id="KW-0677">Repeat</keyword>
<dbReference type="PANTHER" id="PTHR46461">
    <property type="entry name" value="KELCH DOMAIN-CONTAINING PROTEIN 3"/>
    <property type="match status" value="1"/>
</dbReference>
<dbReference type="InterPro" id="IPR052637">
    <property type="entry name" value="KLHDC3-like"/>
</dbReference>
<dbReference type="Pfam" id="PF24981">
    <property type="entry name" value="Beta-prop_ATRN-LZTR1"/>
    <property type="match status" value="1"/>
</dbReference>
<sequence length="51" mass="5569">LILRDSGFFRYLHTAVIVGGNMLVFGGNTHNDTSMSHGAKCFSSDFIAYSI</sequence>
<name>A0ABD0PV74_CIRMR</name>
<feature type="non-terminal residue" evidence="4">
    <location>
        <position position="51"/>
    </location>
</feature>
<dbReference type="AlphaFoldDB" id="A0ABD0PV74"/>
<dbReference type="EMBL" id="JAMKFB020000013">
    <property type="protein sequence ID" value="KAL0177687.1"/>
    <property type="molecule type" value="Genomic_DNA"/>
</dbReference>
<evidence type="ECO:0000259" key="3">
    <source>
        <dbReference type="Pfam" id="PF24981"/>
    </source>
</evidence>
<gene>
    <name evidence="4" type="ORF">M9458_026581</name>
</gene>
<dbReference type="Proteomes" id="UP001529510">
    <property type="component" value="Unassembled WGS sequence"/>
</dbReference>
<evidence type="ECO:0000256" key="1">
    <source>
        <dbReference type="ARBA" id="ARBA00022441"/>
    </source>
</evidence>
<comment type="caution">
    <text evidence="4">The sequence shown here is derived from an EMBL/GenBank/DDBJ whole genome shotgun (WGS) entry which is preliminary data.</text>
</comment>
<proteinExistence type="predicted"/>
<dbReference type="PANTHER" id="PTHR46461:SF2">
    <property type="entry name" value="ATTRACTIN"/>
    <property type="match status" value="1"/>
</dbReference>
<evidence type="ECO:0000313" key="4">
    <source>
        <dbReference type="EMBL" id="KAL0177687.1"/>
    </source>
</evidence>
<evidence type="ECO:0000313" key="5">
    <source>
        <dbReference type="Proteomes" id="UP001529510"/>
    </source>
</evidence>
<dbReference type="InterPro" id="IPR015915">
    <property type="entry name" value="Kelch-typ_b-propeller"/>
</dbReference>
<keyword evidence="5" id="KW-1185">Reference proteome</keyword>
<organism evidence="4 5">
    <name type="scientific">Cirrhinus mrigala</name>
    <name type="common">Mrigala</name>
    <dbReference type="NCBI Taxonomy" id="683832"/>
    <lineage>
        <taxon>Eukaryota</taxon>
        <taxon>Metazoa</taxon>
        <taxon>Chordata</taxon>
        <taxon>Craniata</taxon>
        <taxon>Vertebrata</taxon>
        <taxon>Euteleostomi</taxon>
        <taxon>Actinopterygii</taxon>
        <taxon>Neopterygii</taxon>
        <taxon>Teleostei</taxon>
        <taxon>Ostariophysi</taxon>
        <taxon>Cypriniformes</taxon>
        <taxon>Cyprinidae</taxon>
        <taxon>Labeoninae</taxon>
        <taxon>Labeonini</taxon>
        <taxon>Cirrhinus</taxon>
    </lineage>
</organism>